<dbReference type="EMBL" id="VMKP01000001">
    <property type="protein sequence ID" value="TVO66659.1"/>
    <property type="molecule type" value="Genomic_DNA"/>
</dbReference>
<dbReference type="SUPFAM" id="SSF56935">
    <property type="entry name" value="Porins"/>
    <property type="match status" value="1"/>
</dbReference>
<dbReference type="GO" id="GO:0009279">
    <property type="term" value="C:cell outer membrane"/>
    <property type="evidence" value="ECO:0007669"/>
    <property type="project" value="UniProtKB-SubCell"/>
</dbReference>
<evidence type="ECO:0000256" key="2">
    <source>
        <dbReference type="SAM" id="SignalP"/>
    </source>
</evidence>
<dbReference type="Gene3D" id="2.40.160.10">
    <property type="entry name" value="Porin"/>
    <property type="match status" value="1"/>
</dbReference>
<feature type="chain" id="PRO_5021703428" evidence="2">
    <location>
        <begin position="27"/>
        <end position="344"/>
    </location>
</feature>
<dbReference type="Proteomes" id="UP000316688">
    <property type="component" value="Unassembled WGS sequence"/>
</dbReference>
<sequence>MGETMMKKTTSALAIAALLGTGAASAATFQINDTTTVGIGGAFYPFYTNTDDADGNSTDGYGDASRLIFTAEKAAVNGMTASLYYQLRPQQGLGDFASANSVVDVTEADGTETDVDQTENDAGVRTHVAHATLSGDFGSVTYGKNDNLMYRYIDVVRDYNDALVFTFSNAIERSRVLTYASPDFDGFGFEIESELAGDGENVKEETGNSSSVNAAAYADLDMVRLHAAYTGGDLQSANSDGAYGLAAVTSIDVVDLSATYTNSQINEGQDETIAGLYATTSYGFGSLHLGAQEVDVDGESNRTEVIGRATYDIADNVYTSLEYRSADKANDAGNGYAVSLWYGF</sequence>
<dbReference type="AlphaFoldDB" id="A0A557RNA4"/>
<name>A0A557RNA4_9GAMM</name>
<evidence type="ECO:0000256" key="1">
    <source>
        <dbReference type="ARBA" id="ARBA00022729"/>
    </source>
</evidence>
<feature type="signal peptide" evidence="2">
    <location>
        <begin position="1"/>
        <end position="26"/>
    </location>
</feature>
<dbReference type="PANTHER" id="PTHR34501">
    <property type="entry name" value="PROTEIN YDDL-RELATED"/>
    <property type="match status" value="1"/>
</dbReference>
<dbReference type="InterPro" id="IPR023614">
    <property type="entry name" value="Porin_dom_sf"/>
</dbReference>
<evidence type="ECO:0000313" key="3">
    <source>
        <dbReference type="EMBL" id="TVO66659.1"/>
    </source>
</evidence>
<dbReference type="GO" id="GO:0015288">
    <property type="term" value="F:porin activity"/>
    <property type="evidence" value="ECO:0007669"/>
    <property type="project" value="InterPro"/>
</dbReference>
<accession>A0A557RNA4</accession>
<gene>
    <name evidence="3" type="ORF">FPL11_02955</name>
</gene>
<organism evidence="3 4">
    <name type="scientific">Spiribacter aquaticus</name>
    <dbReference type="NCBI Taxonomy" id="1935996"/>
    <lineage>
        <taxon>Bacteria</taxon>
        <taxon>Pseudomonadati</taxon>
        <taxon>Pseudomonadota</taxon>
        <taxon>Gammaproteobacteria</taxon>
        <taxon>Chromatiales</taxon>
        <taxon>Ectothiorhodospiraceae</taxon>
        <taxon>Spiribacter</taxon>
    </lineage>
</organism>
<proteinExistence type="predicted"/>
<dbReference type="InterPro" id="IPR050298">
    <property type="entry name" value="Gram-neg_bact_OMP"/>
</dbReference>
<comment type="caution">
    <text evidence="3">The sequence shown here is derived from an EMBL/GenBank/DDBJ whole genome shotgun (WGS) entry which is preliminary data.</text>
</comment>
<protein>
    <submittedName>
        <fullName evidence="3">Porin</fullName>
    </submittedName>
</protein>
<keyword evidence="4" id="KW-1185">Reference proteome</keyword>
<evidence type="ECO:0000313" key="4">
    <source>
        <dbReference type="Proteomes" id="UP000316688"/>
    </source>
</evidence>
<dbReference type="PANTHER" id="PTHR34501:SF2">
    <property type="entry name" value="OUTER MEMBRANE PORIN F-RELATED"/>
    <property type="match status" value="1"/>
</dbReference>
<keyword evidence="1 2" id="KW-0732">Signal</keyword>
<reference evidence="3 4" key="1">
    <citation type="submission" date="2019-07" db="EMBL/GenBank/DDBJ databases">
        <title>Reclasification of Spiribacter aquaticus.</title>
        <authorList>
            <person name="Leon M.J."/>
            <person name="Sanchez-Porro C."/>
            <person name="Ventosa A."/>
        </authorList>
    </citation>
    <scope>NUCLEOTIDE SEQUENCE [LARGE SCALE GENOMIC DNA]</scope>
    <source>
        <strain evidence="3 4">SP30</strain>
    </source>
</reference>